<feature type="region of interest" description="Disordered" evidence="1">
    <location>
        <begin position="1"/>
        <end position="26"/>
    </location>
</feature>
<gene>
    <name evidence="2" type="ORF">EPI10_024014</name>
</gene>
<organism evidence="2 3">
    <name type="scientific">Gossypium australe</name>
    <dbReference type="NCBI Taxonomy" id="47621"/>
    <lineage>
        <taxon>Eukaryota</taxon>
        <taxon>Viridiplantae</taxon>
        <taxon>Streptophyta</taxon>
        <taxon>Embryophyta</taxon>
        <taxon>Tracheophyta</taxon>
        <taxon>Spermatophyta</taxon>
        <taxon>Magnoliopsida</taxon>
        <taxon>eudicotyledons</taxon>
        <taxon>Gunneridae</taxon>
        <taxon>Pentapetalae</taxon>
        <taxon>rosids</taxon>
        <taxon>malvids</taxon>
        <taxon>Malvales</taxon>
        <taxon>Malvaceae</taxon>
        <taxon>Malvoideae</taxon>
        <taxon>Gossypium</taxon>
    </lineage>
</organism>
<keyword evidence="3" id="KW-1185">Reference proteome</keyword>
<sequence>MKAIALRSSKALSSPEATTSETITENTEIEKEITKDYVGAKIPFPSRLEEKRKRDNDEFVCFVNLFKALNVNFSLIELIEKVPKYAKFLKEMVAT</sequence>
<accession>A0A5B6VXJ2</accession>
<dbReference type="OrthoDB" id="1828359at2759"/>
<dbReference type="EMBL" id="SMMG02000005">
    <property type="protein sequence ID" value="KAA3473652.1"/>
    <property type="molecule type" value="Genomic_DNA"/>
</dbReference>
<comment type="caution">
    <text evidence="2">The sequence shown here is derived from an EMBL/GenBank/DDBJ whole genome shotgun (WGS) entry which is preliminary data.</text>
</comment>
<evidence type="ECO:0000313" key="2">
    <source>
        <dbReference type="EMBL" id="KAA3473652.1"/>
    </source>
</evidence>
<proteinExistence type="predicted"/>
<protein>
    <submittedName>
        <fullName evidence="2">Myb-like protein A</fullName>
    </submittedName>
</protein>
<feature type="compositionally biased region" description="Low complexity" evidence="1">
    <location>
        <begin position="16"/>
        <end position="26"/>
    </location>
</feature>
<dbReference type="Proteomes" id="UP000325315">
    <property type="component" value="Unassembled WGS sequence"/>
</dbReference>
<evidence type="ECO:0000256" key="1">
    <source>
        <dbReference type="SAM" id="MobiDB-lite"/>
    </source>
</evidence>
<reference evidence="3" key="1">
    <citation type="journal article" date="2019" name="Plant Biotechnol. J.">
        <title>Genome sequencing of the Australian wild diploid species Gossypium australe highlights disease resistance and delayed gland morphogenesis.</title>
        <authorList>
            <person name="Cai Y."/>
            <person name="Cai X."/>
            <person name="Wang Q."/>
            <person name="Wang P."/>
            <person name="Zhang Y."/>
            <person name="Cai C."/>
            <person name="Xu Y."/>
            <person name="Wang K."/>
            <person name="Zhou Z."/>
            <person name="Wang C."/>
            <person name="Geng S."/>
            <person name="Li B."/>
            <person name="Dong Q."/>
            <person name="Hou Y."/>
            <person name="Wang H."/>
            <person name="Ai P."/>
            <person name="Liu Z."/>
            <person name="Yi F."/>
            <person name="Sun M."/>
            <person name="An G."/>
            <person name="Cheng J."/>
            <person name="Zhang Y."/>
            <person name="Shi Q."/>
            <person name="Xie Y."/>
            <person name="Shi X."/>
            <person name="Chang Y."/>
            <person name="Huang F."/>
            <person name="Chen Y."/>
            <person name="Hong S."/>
            <person name="Mi L."/>
            <person name="Sun Q."/>
            <person name="Zhang L."/>
            <person name="Zhou B."/>
            <person name="Peng R."/>
            <person name="Zhang X."/>
            <person name="Liu F."/>
        </authorList>
    </citation>
    <scope>NUCLEOTIDE SEQUENCE [LARGE SCALE GENOMIC DNA]</scope>
    <source>
        <strain evidence="3">cv. PA1801</strain>
    </source>
</reference>
<evidence type="ECO:0000313" key="3">
    <source>
        <dbReference type="Proteomes" id="UP000325315"/>
    </source>
</evidence>
<name>A0A5B6VXJ2_9ROSI</name>
<dbReference type="AlphaFoldDB" id="A0A5B6VXJ2"/>